<dbReference type="AlphaFoldDB" id="A0A0L6CLC8"/>
<dbReference type="Gene3D" id="3.10.129.10">
    <property type="entry name" value="Hotdog Thioesterase"/>
    <property type="match status" value="1"/>
</dbReference>
<dbReference type="STRING" id="1631356.VV01_17390"/>
<dbReference type="PANTHER" id="PTHR42856">
    <property type="entry name" value="ACYL-COENZYME A THIOESTERASE PAAI"/>
    <property type="match status" value="1"/>
</dbReference>
<dbReference type="EMBL" id="LAIR01000002">
    <property type="protein sequence ID" value="KNX38519.1"/>
    <property type="molecule type" value="Genomic_DNA"/>
</dbReference>
<sequence>MDLTLDDARSVLAAQPFSALLGTRITAFGDGTATLELEMKDEHRQQFGYAHGGVIAYLVDNALTFAGGSRLGPQVLTAGYTIDLVAPARGPLLRADATVVSASGRRAVCRAEVRDVSSDVLCAVAQGTIALAGSKADG</sequence>
<dbReference type="InterPro" id="IPR006683">
    <property type="entry name" value="Thioestr_dom"/>
</dbReference>
<dbReference type="OrthoDB" id="9813282at2"/>
<evidence type="ECO:0000256" key="1">
    <source>
        <dbReference type="ARBA" id="ARBA00022801"/>
    </source>
</evidence>
<evidence type="ECO:0000313" key="4">
    <source>
        <dbReference type="Proteomes" id="UP000037397"/>
    </source>
</evidence>
<accession>A0A0L6CLC8</accession>
<dbReference type="InterPro" id="IPR003736">
    <property type="entry name" value="PAAI_dom"/>
</dbReference>
<name>A0A0L6CLC8_9MICO</name>
<dbReference type="GO" id="GO:0016289">
    <property type="term" value="F:acyl-CoA hydrolase activity"/>
    <property type="evidence" value="ECO:0007669"/>
    <property type="project" value="TreeGrafter"/>
</dbReference>
<evidence type="ECO:0000313" key="3">
    <source>
        <dbReference type="EMBL" id="KNX38519.1"/>
    </source>
</evidence>
<dbReference type="SUPFAM" id="SSF54637">
    <property type="entry name" value="Thioesterase/thiol ester dehydrase-isomerase"/>
    <property type="match status" value="1"/>
</dbReference>
<keyword evidence="1" id="KW-0378">Hydrolase</keyword>
<keyword evidence="4" id="KW-1185">Reference proteome</keyword>
<protein>
    <submittedName>
        <fullName evidence="3">Thioesterase</fullName>
    </submittedName>
</protein>
<evidence type="ECO:0000259" key="2">
    <source>
        <dbReference type="Pfam" id="PF03061"/>
    </source>
</evidence>
<proteinExistence type="predicted"/>
<gene>
    <name evidence="3" type="ORF">VV01_17390</name>
</gene>
<dbReference type="RefSeq" id="WP_050670990.1">
    <property type="nucleotide sequence ID" value="NZ_LAIR01000002.1"/>
</dbReference>
<dbReference type="PATRIC" id="fig|1631356.3.peg.3461"/>
<dbReference type="Pfam" id="PF03061">
    <property type="entry name" value="4HBT"/>
    <property type="match status" value="1"/>
</dbReference>
<comment type="caution">
    <text evidence="3">The sequence shown here is derived from an EMBL/GenBank/DDBJ whole genome shotgun (WGS) entry which is preliminary data.</text>
</comment>
<dbReference type="InterPro" id="IPR052723">
    <property type="entry name" value="Acyl-CoA_thioesterase_PaaI"/>
</dbReference>
<dbReference type="PANTHER" id="PTHR42856:SF1">
    <property type="entry name" value="ACYL-COENZYME A THIOESTERASE PAAI"/>
    <property type="match status" value="1"/>
</dbReference>
<dbReference type="NCBIfam" id="TIGR00369">
    <property type="entry name" value="unchar_dom_1"/>
    <property type="match status" value="1"/>
</dbReference>
<dbReference type="Proteomes" id="UP000037397">
    <property type="component" value="Unassembled WGS sequence"/>
</dbReference>
<organism evidence="3 4">
    <name type="scientific">Luteipulveratus halotolerans</name>
    <dbReference type="NCBI Taxonomy" id="1631356"/>
    <lineage>
        <taxon>Bacteria</taxon>
        <taxon>Bacillati</taxon>
        <taxon>Actinomycetota</taxon>
        <taxon>Actinomycetes</taxon>
        <taxon>Micrococcales</taxon>
        <taxon>Dermacoccaceae</taxon>
        <taxon>Luteipulveratus</taxon>
    </lineage>
</organism>
<dbReference type="CDD" id="cd03443">
    <property type="entry name" value="PaaI_thioesterase"/>
    <property type="match status" value="1"/>
</dbReference>
<feature type="domain" description="Thioesterase" evidence="2">
    <location>
        <begin position="47"/>
        <end position="120"/>
    </location>
</feature>
<dbReference type="InterPro" id="IPR029069">
    <property type="entry name" value="HotDog_dom_sf"/>
</dbReference>
<reference evidence="4" key="1">
    <citation type="submission" date="2015-03" db="EMBL/GenBank/DDBJ databases">
        <title>Luteipulveratus halotolerans sp. nov., a novel actinobacterium (Dermacoccaceae) from Sarawak, Malaysia.</title>
        <authorList>
            <person name="Juboi H."/>
            <person name="Basik A."/>
            <person name="Shamsul S.S."/>
            <person name="Arnold P."/>
            <person name="Schmitt E.K."/>
            <person name="Sanglier J.-J."/>
            <person name="Yeo T."/>
        </authorList>
    </citation>
    <scope>NUCLEOTIDE SEQUENCE [LARGE SCALE GENOMIC DNA]</scope>
    <source>
        <strain evidence="4">C296001</strain>
    </source>
</reference>